<dbReference type="PROSITE" id="PS50109">
    <property type="entry name" value="HIS_KIN"/>
    <property type="match status" value="1"/>
</dbReference>
<dbReference type="GO" id="GO:0046872">
    <property type="term" value="F:metal ion binding"/>
    <property type="evidence" value="ECO:0007669"/>
    <property type="project" value="UniProtKB-KW"/>
</dbReference>
<evidence type="ECO:0000256" key="4">
    <source>
        <dbReference type="ARBA" id="ARBA00012438"/>
    </source>
</evidence>
<evidence type="ECO:0000256" key="15">
    <source>
        <dbReference type="ARBA" id="ARBA00030800"/>
    </source>
</evidence>
<feature type="transmembrane region" description="Helical" evidence="16">
    <location>
        <begin position="266"/>
        <end position="287"/>
    </location>
</feature>
<evidence type="ECO:0000256" key="12">
    <source>
        <dbReference type="ARBA" id="ARBA00023012"/>
    </source>
</evidence>
<evidence type="ECO:0000256" key="3">
    <source>
        <dbReference type="ARBA" id="ARBA00004496"/>
    </source>
</evidence>
<comment type="cofactor">
    <cofactor evidence="2">
        <name>[4Fe-4S] cluster</name>
        <dbReference type="ChEBI" id="CHEBI:49883"/>
    </cofactor>
</comment>
<evidence type="ECO:0000256" key="16">
    <source>
        <dbReference type="SAM" id="Phobius"/>
    </source>
</evidence>
<evidence type="ECO:0000256" key="1">
    <source>
        <dbReference type="ARBA" id="ARBA00000085"/>
    </source>
</evidence>
<keyword evidence="7" id="KW-0963">Cytoplasm</keyword>
<evidence type="ECO:0000256" key="8">
    <source>
        <dbReference type="ARBA" id="ARBA00022679"/>
    </source>
</evidence>
<protein>
    <recommendedName>
        <fullName evidence="5">Oxygen sensor histidine kinase NreB</fullName>
        <ecNumber evidence="4">2.7.13.3</ecNumber>
    </recommendedName>
    <alternativeName>
        <fullName evidence="15">Nitrogen regulation protein B</fullName>
    </alternativeName>
</protein>
<keyword evidence="9" id="KW-0479">Metal-binding</keyword>
<organism evidence="18 19">
    <name type="scientific">Phytohabitans rumicis</name>
    <dbReference type="NCBI Taxonomy" id="1076125"/>
    <lineage>
        <taxon>Bacteria</taxon>
        <taxon>Bacillati</taxon>
        <taxon>Actinomycetota</taxon>
        <taxon>Actinomycetes</taxon>
        <taxon>Micromonosporales</taxon>
        <taxon>Micromonosporaceae</taxon>
    </lineage>
</organism>
<keyword evidence="19" id="KW-1185">Reference proteome</keyword>
<sequence>MGDIPGTPGPRRWVVAAGLAALAAVAAAALAGQLVDDRAVPIGNMVLTAAIAVLFTPMAALILAGVPGHPVGRLMLAAGAIACGSVVAGSWAGPVALAWAYQWSGWPPLGLTVLALLLFPDGRLPSRRWRPLAWLIAGATGVATVALAVAAIDHPRTLVTTVDTPLTGRAAALEAVAKVAILVAGAGLIGVLVSLVLRWRRAAGEVRQQLACLLPAAVLIPLALAVDGALGLAGAWALAAAAMPAAMTLAVLRYRLYDLDRIVNRTVVWLVMSLLVIVGFVAIVALLRDLVMGGSTSDASLVATGLIAVAFEPVRRRVQHGVDYLLYGDRDNPYKVMASIGDVHGKTTDPDAVLPVLMRTIATSLRLPYAAVELADHGSPRVSAEYGRRTTQVEEFDMVAHGERLGRLLVGPRSSGGHFSRRERQLLDDVAQYAAVVTEATRLIRDLQESRERLIMAREEERRRLRRDLHDGVGPALTGLSMQVRAARKSVTEPARVGEILDVLAADLQLCMTEVRQLLDGLPRPAELDDGLEAALRAQCRRFEGPALALDLYVVESLDGLPAAVEVAAYRIVGEALTNVTKHARARTCRITVGRRRSLNIEVVDDGVGIEAAAPSQRGVGLDSMRERAEELGGECFVTAGEPRGTAVRVHLPIPSIPLRGHTPKLEHR</sequence>
<dbReference type="AlphaFoldDB" id="A0A6V8LEG7"/>
<keyword evidence="16" id="KW-0472">Membrane</keyword>
<proteinExistence type="predicted"/>
<evidence type="ECO:0000256" key="9">
    <source>
        <dbReference type="ARBA" id="ARBA00022723"/>
    </source>
</evidence>
<evidence type="ECO:0000256" key="14">
    <source>
        <dbReference type="ARBA" id="ARBA00024827"/>
    </source>
</evidence>
<evidence type="ECO:0000256" key="5">
    <source>
        <dbReference type="ARBA" id="ARBA00017322"/>
    </source>
</evidence>
<comment type="subcellular location">
    <subcellularLocation>
        <location evidence="3">Cytoplasm</location>
    </subcellularLocation>
</comment>
<evidence type="ECO:0000256" key="2">
    <source>
        <dbReference type="ARBA" id="ARBA00001966"/>
    </source>
</evidence>
<dbReference type="Proteomes" id="UP000482960">
    <property type="component" value="Unassembled WGS sequence"/>
</dbReference>
<evidence type="ECO:0000313" key="19">
    <source>
        <dbReference type="Proteomes" id="UP000482960"/>
    </source>
</evidence>
<comment type="function">
    <text evidence="14">Member of the two-component regulatory system NreB/NreC involved in the control of dissimilatory nitrate/nitrite reduction in response to oxygen. NreB functions as a direct oxygen sensor histidine kinase which is autophosphorylated, in the absence of oxygen, probably at the conserved histidine residue, and transfers its phosphate group probably to a conserved aspartate residue of NreC. NreB/NreC activates the expression of the nitrate (narGHJI) and nitrite (nir) reductase operons, as well as the putative nitrate transporter gene narT.</text>
</comment>
<feature type="domain" description="Histidine kinase" evidence="17">
    <location>
        <begin position="468"/>
        <end position="656"/>
    </location>
</feature>
<dbReference type="InterPro" id="IPR011712">
    <property type="entry name" value="Sig_transdc_His_kin_sub3_dim/P"/>
</dbReference>
<dbReference type="EMBL" id="BLPG01000001">
    <property type="protein sequence ID" value="GFJ92437.1"/>
    <property type="molecule type" value="Genomic_DNA"/>
</dbReference>
<keyword evidence="10" id="KW-0418">Kinase</keyword>
<reference evidence="18 19" key="1">
    <citation type="submission" date="2020-03" db="EMBL/GenBank/DDBJ databases">
        <title>Whole genome shotgun sequence of Phytohabitans rumicis NBRC 108638.</title>
        <authorList>
            <person name="Komaki H."/>
            <person name="Tamura T."/>
        </authorList>
    </citation>
    <scope>NUCLEOTIDE SEQUENCE [LARGE SCALE GENOMIC DNA]</scope>
    <source>
        <strain evidence="18 19">NBRC 108638</strain>
    </source>
</reference>
<dbReference type="SUPFAM" id="SSF55874">
    <property type="entry name" value="ATPase domain of HSP90 chaperone/DNA topoisomerase II/histidine kinase"/>
    <property type="match status" value="1"/>
</dbReference>
<feature type="transmembrane region" description="Helical" evidence="16">
    <location>
        <begin position="99"/>
        <end position="119"/>
    </location>
</feature>
<dbReference type="Pfam" id="PF07730">
    <property type="entry name" value="HisKA_3"/>
    <property type="match status" value="1"/>
</dbReference>
<dbReference type="RefSeq" id="WP_173079309.1">
    <property type="nucleotide sequence ID" value="NZ_BAABJB010000013.1"/>
</dbReference>
<dbReference type="SMART" id="SM00387">
    <property type="entry name" value="HATPase_c"/>
    <property type="match status" value="1"/>
</dbReference>
<comment type="catalytic activity">
    <reaction evidence="1">
        <text>ATP + protein L-histidine = ADP + protein N-phospho-L-histidine.</text>
        <dbReference type="EC" id="2.7.13.3"/>
    </reaction>
</comment>
<evidence type="ECO:0000256" key="13">
    <source>
        <dbReference type="ARBA" id="ARBA00023014"/>
    </source>
</evidence>
<keyword evidence="16" id="KW-1133">Transmembrane helix</keyword>
<dbReference type="PANTHER" id="PTHR24421">
    <property type="entry name" value="NITRATE/NITRITE SENSOR PROTEIN NARX-RELATED"/>
    <property type="match status" value="1"/>
</dbReference>
<evidence type="ECO:0000256" key="7">
    <source>
        <dbReference type="ARBA" id="ARBA00022490"/>
    </source>
</evidence>
<keyword evidence="13" id="KW-0411">Iron-sulfur</keyword>
<gene>
    <name evidence="18" type="ORF">Prum_060790</name>
</gene>
<evidence type="ECO:0000256" key="10">
    <source>
        <dbReference type="ARBA" id="ARBA00022777"/>
    </source>
</evidence>
<feature type="transmembrane region" description="Helical" evidence="16">
    <location>
        <begin position="172"/>
        <end position="197"/>
    </location>
</feature>
<dbReference type="SUPFAM" id="SSF55781">
    <property type="entry name" value="GAF domain-like"/>
    <property type="match status" value="1"/>
</dbReference>
<feature type="transmembrane region" description="Helical" evidence="16">
    <location>
        <begin position="131"/>
        <end position="152"/>
    </location>
</feature>
<dbReference type="InterPro" id="IPR005467">
    <property type="entry name" value="His_kinase_dom"/>
</dbReference>
<keyword evidence="12" id="KW-0902">Two-component regulatory system</keyword>
<dbReference type="GO" id="GO:0016020">
    <property type="term" value="C:membrane"/>
    <property type="evidence" value="ECO:0007669"/>
    <property type="project" value="InterPro"/>
</dbReference>
<dbReference type="InterPro" id="IPR004358">
    <property type="entry name" value="Sig_transdc_His_kin-like_C"/>
</dbReference>
<keyword evidence="11" id="KW-0408">Iron</keyword>
<keyword evidence="16" id="KW-0812">Transmembrane</keyword>
<dbReference type="GO" id="GO:0005737">
    <property type="term" value="C:cytoplasm"/>
    <property type="evidence" value="ECO:0007669"/>
    <property type="project" value="UniProtKB-SubCell"/>
</dbReference>
<feature type="transmembrane region" description="Helical" evidence="16">
    <location>
        <begin position="41"/>
        <end position="62"/>
    </location>
</feature>
<feature type="transmembrane region" description="Helical" evidence="16">
    <location>
        <begin position="232"/>
        <end position="254"/>
    </location>
</feature>
<evidence type="ECO:0000256" key="11">
    <source>
        <dbReference type="ARBA" id="ARBA00023004"/>
    </source>
</evidence>
<dbReference type="Gene3D" id="3.30.565.10">
    <property type="entry name" value="Histidine kinase-like ATPase, C-terminal domain"/>
    <property type="match status" value="1"/>
</dbReference>
<dbReference type="CDD" id="cd16917">
    <property type="entry name" value="HATPase_UhpB-NarQ-NarX-like"/>
    <property type="match status" value="1"/>
</dbReference>
<reference evidence="18 19" key="2">
    <citation type="submission" date="2020-03" db="EMBL/GenBank/DDBJ databases">
        <authorList>
            <person name="Ichikawa N."/>
            <person name="Kimura A."/>
            <person name="Kitahashi Y."/>
            <person name="Uohara A."/>
        </authorList>
    </citation>
    <scope>NUCLEOTIDE SEQUENCE [LARGE SCALE GENOMIC DNA]</scope>
    <source>
        <strain evidence="18 19">NBRC 108638</strain>
    </source>
</reference>
<dbReference type="Pfam" id="PF02518">
    <property type="entry name" value="HATPase_c"/>
    <property type="match status" value="1"/>
</dbReference>
<dbReference type="InterPro" id="IPR036890">
    <property type="entry name" value="HATPase_C_sf"/>
</dbReference>
<dbReference type="InterPro" id="IPR050482">
    <property type="entry name" value="Sensor_HK_TwoCompSys"/>
</dbReference>
<evidence type="ECO:0000259" key="17">
    <source>
        <dbReference type="PROSITE" id="PS50109"/>
    </source>
</evidence>
<keyword evidence="6" id="KW-0004">4Fe-4S</keyword>
<keyword evidence="8" id="KW-0808">Transferase</keyword>
<dbReference type="GO" id="GO:0046983">
    <property type="term" value="F:protein dimerization activity"/>
    <property type="evidence" value="ECO:0007669"/>
    <property type="project" value="InterPro"/>
</dbReference>
<accession>A0A6V8LEG7</accession>
<comment type="caution">
    <text evidence="18">The sequence shown here is derived from an EMBL/GenBank/DDBJ whole genome shotgun (WGS) entry which is preliminary data.</text>
</comment>
<dbReference type="EC" id="2.7.13.3" evidence="4"/>
<dbReference type="PRINTS" id="PR00344">
    <property type="entry name" value="BCTRLSENSOR"/>
</dbReference>
<dbReference type="InterPro" id="IPR003594">
    <property type="entry name" value="HATPase_dom"/>
</dbReference>
<dbReference type="GO" id="GO:0000155">
    <property type="term" value="F:phosphorelay sensor kinase activity"/>
    <property type="evidence" value="ECO:0007669"/>
    <property type="project" value="InterPro"/>
</dbReference>
<name>A0A6V8LEG7_9ACTN</name>
<dbReference type="GO" id="GO:0051539">
    <property type="term" value="F:4 iron, 4 sulfur cluster binding"/>
    <property type="evidence" value="ECO:0007669"/>
    <property type="project" value="UniProtKB-KW"/>
</dbReference>
<dbReference type="Gene3D" id="1.20.5.1930">
    <property type="match status" value="1"/>
</dbReference>
<evidence type="ECO:0000256" key="6">
    <source>
        <dbReference type="ARBA" id="ARBA00022485"/>
    </source>
</evidence>
<feature type="transmembrane region" description="Helical" evidence="16">
    <location>
        <begin position="209"/>
        <end position="226"/>
    </location>
</feature>
<feature type="transmembrane region" description="Helical" evidence="16">
    <location>
        <begin position="74"/>
        <end position="93"/>
    </location>
</feature>
<evidence type="ECO:0000313" key="18">
    <source>
        <dbReference type="EMBL" id="GFJ92437.1"/>
    </source>
</evidence>